<evidence type="ECO:0000313" key="2">
    <source>
        <dbReference type="Proteomes" id="UP000240429"/>
    </source>
</evidence>
<comment type="caution">
    <text evidence="1">The sequence shown here is derived from an EMBL/GenBank/DDBJ whole genome shotgun (WGS) entry which is preliminary data.</text>
</comment>
<sequence>MSLLCVWRTRSGGCRVRCGERSASMVMTIPCERSRVVVPEQSLGPTADGVRLGPSPPQVG</sequence>
<organism evidence="1 2">
    <name type="scientific">Streptomyces dioscori</name>
    <dbReference type="NCBI Taxonomy" id="2109333"/>
    <lineage>
        <taxon>Bacteria</taxon>
        <taxon>Bacillati</taxon>
        <taxon>Actinomycetota</taxon>
        <taxon>Actinomycetes</taxon>
        <taxon>Kitasatosporales</taxon>
        <taxon>Streptomycetaceae</taxon>
        <taxon>Streptomyces</taxon>
        <taxon>Streptomyces aurantiacus group</taxon>
    </lineage>
</organism>
<keyword evidence="2" id="KW-1185">Reference proteome</keyword>
<evidence type="ECO:0000313" key="1">
    <source>
        <dbReference type="EMBL" id="PSM40284.1"/>
    </source>
</evidence>
<accession>A0A2P8Q214</accession>
<gene>
    <name evidence="1" type="ORF">C6Y14_26620</name>
</gene>
<dbReference type="AlphaFoldDB" id="A0A2P8Q214"/>
<dbReference type="EMBL" id="PYBJ01000019">
    <property type="protein sequence ID" value="PSM40284.1"/>
    <property type="molecule type" value="Genomic_DNA"/>
</dbReference>
<dbReference type="Proteomes" id="UP000240429">
    <property type="component" value="Unassembled WGS sequence"/>
</dbReference>
<reference evidence="1 2" key="1">
    <citation type="submission" date="2018-03" db="EMBL/GenBank/DDBJ databases">
        <title>Streptomyces dioscori sp. nov., a novel endophytic actinobacterium isolated from bulbil of Dioscorea bulbifera L.</title>
        <authorList>
            <person name="Zhikuan W."/>
        </authorList>
    </citation>
    <scope>NUCLEOTIDE SEQUENCE [LARGE SCALE GENOMIC DNA]</scope>
    <source>
        <strain evidence="1 2">A217</strain>
    </source>
</reference>
<name>A0A2P8Q214_9ACTN</name>
<protein>
    <submittedName>
        <fullName evidence="1">Uncharacterized protein</fullName>
    </submittedName>
</protein>
<proteinExistence type="predicted"/>